<protein>
    <recommendedName>
        <fullName evidence="5">Ketosynthase family 3 (KS3) domain-containing protein</fullName>
    </recommendedName>
</protein>
<reference evidence="6 7" key="1">
    <citation type="submission" date="2019-09" db="EMBL/GenBank/DDBJ databases">
        <title>Report of infection by Mycobacterium simiae a patient suffering from pulmonary tuberculosis.</title>
        <authorList>
            <person name="Mohanty P.S."/>
            <person name="Bansal A.K."/>
            <person name="Singh H."/>
            <person name="Sharma S."/>
            <person name="Patil S.A."/>
            <person name="Upadhaya P."/>
            <person name="Singh P.K."/>
            <person name="Kumar D."/>
            <person name="Kumar S."/>
            <person name="Singh R.K."/>
            <person name="Chaudhary B."/>
        </authorList>
    </citation>
    <scope>NUCLEOTIDE SEQUENCE [LARGE SCALE GENOMIC DNA]</scope>
    <source>
        <strain evidence="6 7">JAL-560-SIM</strain>
    </source>
</reference>
<organism evidence="6 7">
    <name type="scientific">Mycobacterium simiae</name>
    <name type="common">Mycobacterium habana</name>
    <dbReference type="NCBI Taxonomy" id="1784"/>
    <lineage>
        <taxon>Bacteria</taxon>
        <taxon>Bacillati</taxon>
        <taxon>Actinomycetota</taxon>
        <taxon>Actinomycetes</taxon>
        <taxon>Mycobacteriales</taxon>
        <taxon>Mycobacteriaceae</taxon>
        <taxon>Mycobacterium</taxon>
        <taxon>Mycobacterium simiae complex</taxon>
    </lineage>
</organism>
<dbReference type="OrthoDB" id="9778690at2"/>
<dbReference type="Proteomes" id="UP000324701">
    <property type="component" value="Unassembled WGS sequence"/>
</dbReference>
<dbReference type="PANTHER" id="PTHR43775">
    <property type="entry name" value="FATTY ACID SYNTHASE"/>
    <property type="match status" value="1"/>
</dbReference>
<dbReference type="PANTHER" id="PTHR43775:SF51">
    <property type="entry name" value="INACTIVE PHENOLPHTHIOCEROL SYNTHESIS POLYKETIDE SYNTHASE TYPE I PKS1-RELATED"/>
    <property type="match status" value="1"/>
</dbReference>
<name>A0A5B1AX66_MYCSI</name>
<evidence type="ECO:0000256" key="4">
    <source>
        <dbReference type="SAM" id="Coils"/>
    </source>
</evidence>
<evidence type="ECO:0000259" key="5">
    <source>
        <dbReference type="PROSITE" id="PS52004"/>
    </source>
</evidence>
<sequence>MDSTKEQLITALRTALKENERLKRENRAYLAQNTEPVAVVGMGCRYPGGIDTPEGLWEMVAAGRDVVSEFPANRGWDLADLIDPDPDAIGKSYTRSGGFLTDVAGFDAEFFGIAPSEVLAMDPQQR</sequence>
<dbReference type="EMBL" id="VTZN01000494">
    <property type="protein sequence ID" value="KAA1240788.1"/>
    <property type="molecule type" value="Genomic_DNA"/>
</dbReference>
<evidence type="ECO:0000256" key="2">
    <source>
        <dbReference type="ARBA" id="ARBA00022679"/>
    </source>
</evidence>
<keyword evidence="7" id="KW-1185">Reference proteome</keyword>
<feature type="non-terminal residue" evidence="6">
    <location>
        <position position="126"/>
    </location>
</feature>
<dbReference type="InterPro" id="IPR016039">
    <property type="entry name" value="Thiolase-like"/>
</dbReference>
<evidence type="ECO:0000256" key="1">
    <source>
        <dbReference type="ARBA" id="ARBA00001957"/>
    </source>
</evidence>
<dbReference type="InterPro" id="IPR014030">
    <property type="entry name" value="Ketoacyl_synth_N"/>
</dbReference>
<dbReference type="Gene3D" id="3.40.47.10">
    <property type="match status" value="1"/>
</dbReference>
<dbReference type="InterPro" id="IPR020841">
    <property type="entry name" value="PKS_Beta-ketoAc_synthase_dom"/>
</dbReference>
<dbReference type="SUPFAM" id="SSF53901">
    <property type="entry name" value="Thiolase-like"/>
    <property type="match status" value="1"/>
</dbReference>
<comment type="caution">
    <text evidence="6">The sequence shown here is derived from an EMBL/GenBank/DDBJ whole genome shotgun (WGS) entry which is preliminary data.</text>
</comment>
<dbReference type="AlphaFoldDB" id="A0A5B1AX66"/>
<evidence type="ECO:0000256" key="3">
    <source>
        <dbReference type="ARBA" id="ARBA00023268"/>
    </source>
</evidence>
<gene>
    <name evidence="6" type="ORF">F0Q45_26590</name>
</gene>
<comment type="cofactor">
    <cofactor evidence="1">
        <name>pantetheine 4'-phosphate</name>
        <dbReference type="ChEBI" id="CHEBI:47942"/>
    </cofactor>
</comment>
<dbReference type="Pfam" id="PF00109">
    <property type="entry name" value="ketoacyl-synt"/>
    <property type="match status" value="1"/>
</dbReference>
<accession>A0A5B1AX66</accession>
<dbReference type="InterPro" id="IPR050091">
    <property type="entry name" value="PKS_NRPS_Biosynth_Enz"/>
</dbReference>
<dbReference type="GO" id="GO:0006633">
    <property type="term" value="P:fatty acid biosynthetic process"/>
    <property type="evidence" value="ECO:0007669"/>
    <property type="project" value="TreeGrafter"/>
</dbReference>
<dbReference type="PROSITE" id="PS52004">
    <property type="entry name" value="KS3_2"/>
    <property type="match status" value="1"/>
</dbReference>
<keyword evidence="3" id="KW-0511">Multifunctional enzyme</keyword>
<dbReference type="Pfam" id="PF08990">
    <property type="entry name" value="Docking"/>
    <property type="match status" value="1"/>
</dbReference>
<dbReference type="GO" id="GO:0004312">
    <property type="term" value="F:fatty acid synthase activity"/>
    <property type="evidence" value="ECO:0007669"/>
    <property type="project" value="TreeGrafter"/>
</dbReference>
<evidence type="ECO:0000313" key="6">
    <source>
        <dbReference type="EMBL" id="KAA1240788.1"/>
    </source>
</evidence>
<dbReference type="InterPro" id="IPR015083">
    <property type="entry name" value="NorB/c/GfsB-D-like_docking"/>
</dbReference>
<evidence type="ECO:0000313" key="7">
    <source>
        <dbReference type="Proteomes" id="UP000324701"/>
    </source>
</evidence>
<keyword evidence="2" id="KW-0808">Transferase</keyword>
<feature type="coiled-coil region" evidence="4">
    <location>
        <begin position="5"/>
        <end position="32"/>
    </location>
</feature>
<keyword evidence="4" id="KW-0175">Coiled coil</keyword>
<dbReference type="RefSeq" id="WP_149656662.1">
    <property type="nucleotide sequence ID" value="NZ_VTZN01000494.1"/>
</dbReference>
<proteinExistence type="predicted"/>
<feature type="domain" description="Ketosynthase family 3 (KS3)" evidence="5">
    <location>
        <begin position="34"/>
        <end position="126"/>
    </location>
</feature>